<evidence type="ECO:0000256" key="1">
    <source>
        <dbReference type="SAM" id="Phobius"/>
    </source>
</evidence>
<protein>
    <submittedName>
        <fullName evidence="2">Uncharacterized protein</fullName>
    </submittedName>
</protein>
<name>A0A8S5SAJ3_9CAUD</name>
<feature type="transmembrane region" description="Helical" evidence="1">
    <location>
        <begin position="6"/>
        <end position="32"/>
    </location>
</feature>
<reference evidence="2" key="1">
    <citation type="journal article" date="2021" name="Proc. Natl. Acad. Sci. U.S.A.">
        <title>A Catalog of Tens of Thousands of Viruses from Human Metagenomes Reveals Hidden Associations with Chronic Diseases.</title>
        <authorList>
            <person name="Tisza M.J."/>
            <person name="Buck C.B."/>
        </authorList>
    </citation>
    <scope>NUCLEOTIDE SEQUENCE</scope>
    <source>
        <strain evidence="2">Ct0D87</strain>
    </source>
</reference>
<keyword evidence="1" id="KW-0472">Membrane</keyword>
<dbReference type="EMBL" id="BK032561">
    <property type="protein sequence ID" value="DAF47942.1"/>
    <property type="molecule type" value="Genomic_DNA"/>
</dbReference>
<evidence type="ECO:0000313" key="2">
    <source>
        <dbReference type="EMBL" id="DAF47942.1"/>
    </source>
</evidence>
<keyword evidence="1" id="KW-0812">Transmembrane</keyword>
<proteinExistence type="predicted"/>
<sequence>MFICAIIYMALRLIFILILIYGSSVYTGLFLFS</sequence>
<accession>A0A8S5SAJ3</accession>
<organism evidence="2">
    <name type="scientific">Siphoviridae sp. ct0D87</name>
    <dbReference type="NCBI Taxonomy" id="2827760"/>
    <lineage>
        <taxon>Viruses</taxon>
        <taxon>Duplodnaviria</taxon>
        <taxon>Heunggongvirae</taxon>
        <taxon>Uroviricota</taxon>
        <taxon>Caudoviricetes</taxon>
    </lineage>
</organism>
<keyword evidence="1" id="KW-1133">Transmembrane helix</keyword>